<keyword evidence="2" id="KW-0812">Transmembrane</keyword>
<dbReference type="PANTHER" id="PTHR33659:SF11">
    <property type="entry name" value="TRANSMEMBRANE PROTEIN"/>
    <property type="match status" value="1"/>
</dbReference>
<reference evidence="3" key="1">
    <citation type="journal article" date="2019" name="Sci. Rep.">
        <title>Draft genome of Tanacetum cinerariifolium, the natural source of mosquito coil.</title>
        <authorList>
            <person name="Yamashiro T."/>
            <person name="Shiraishi A."/>
            <person name="Satake H."/>
            <person name="Nakayama K."/>
        </authorList>
    </citation>
    <scope>NUCLEOTIDE SEQUENCE</scope>
</reference>
<evidence type="ECO:0008006" key="4">
    <source>
        <dbReference type="Google" id="ProtNLM"/>
    </source>
</evidence>
<keyword evidence="2" id="KW-1133">Transmembrane helix</keyword>
<dbReference type="AlphaFoldDB" id="A0A6L2N9P6"/>
<gene>
    <name evidence="3" type="ORF">Tci_054911</name>
</gene>
<dbReference type="PANTHER" id="PTHR33659">
    <property type="entry name" value="PROTEIN, PUTATIVE-RELATED-RELATED"/>
    <property type="match status" value="1"/>
</dbReference>
<evidence type="ECO:0000256" key="1">
    <source>
        <dbReference type="SAM" id="MobiDB-lite"/>
    </source>
</evidence>
<feature type="compositionally biased region" description="Basic and acidic residues" evidence="1">
    <location>
        <begin position="1"/>
        <end position="22"/>
    </location>
</feature>
<feature type="transmembrane region" description="Helical" evidence="2">
    <location>
        <begin position="45"/>
        <end position="65"/>
    </location>
</feature>
<comment type="caution">
    <text evidence="3">The sequence shown here is derived from an EMBL/GenBank/DDBJ whole genome shotgun (WGS) entry which is preliminary data.</text>
</comment>
<proteinExistence type="predicted"/>
<organism evidence="3">
    <name type="scientific">Tanacetum cinerariifolium</name>
    <name type="common">Dalmatian daisy</name>
    <name type="synonym">Chrysanthemum cinerariifolium</name>
    <dbReference type="NCBI Taxonomy" id="118510"/>
    <lineage>
        <taxon>Eukaryota</taxon>
        <taxon>Viridiplantae</taxon>
        <taxon>Streptophyta</taxon>
        <taxon>Embryophyta</taxon>
        <taxon>Tracheophyta</taxon>
        <taxon>Spermatophyta</taxon>
        <taxon>Magnoliopsida</taxon>
        <taxon>eudicotyledons</taxon>
        <taxon>Gunneridae</taxon>
        <taxon>Pentapetalae</taxon>
        <taxon>asterids</taxon>
        <taxon>campanulids</taxon>
        <taxon>Asterales</taxon>
        <taxon>Asteraceae</taxon>
        <taxon>Asteroideae</taxon>
        <taxon>Anthemideae</taxon>
        <taxon>Anthemidinae</taxon>
        <taxon>Tanacetum</taxon>
    </lineage>
</organism>
<feature type="transmembrane region" description="Helical" evidence="2">
    <location>
        <begin position="77"/>
        <end position="103"/>
    </location>
</feature>
<dbReference type="EMBL" id="BKCJ010008581">
    <property type="protein sequence ID" value="GEU82933.1"/>
    <property type="molecule type" value="Genomic_DNA"/>
</dbReference>
<name>A0A6L2N9P6_TANCI</name>
<sequence length="105" mass="10670">MQLEERINISKEHLGSGKKDEGGGIDGKAVASINFCKKTMTQVSIVKKVSVAVVVALVAATTVSAQEFAPAPTPGPIAGGAFSAQASGVMIGTSLVLSLVAFLRN</sequence>
<keyword evidence="2" id="KW-0472">Membrane</keyword>
<evidence type="ECO:0000256" key="2">
    <source>
        <dbReference type="SAM" id="Phobius"/>
    </source>
</evidence>
<feature type="region of interest" description="Disordered" evidence="1">
    <location>
        <begin position="1"/>
        <end position="24"/>
    </location>
</feature>
<accession>A0A6L2N9P6</accession>
<evidence type="ECO:0000313" key="3">
    <source>
        <dbReference type="EMBL" id="GEU82933.1"/>
    </source>
</evidence>
<protein>
    <recommendedName>
        <fullName evidence="4">Transmembrane protein</fullName>
    </recommendedName>
</protein>